<protein>
    <submittedName>
        <fullName evidence="2">Uncharacterized protein</fullName>
    </submittedName>
</protein>
<evidence type="ECO:0000256" key="1">
    <source>
        <dbReference type="SAM" id="MobiDB-lite"/>
    </source>
</evidence>
<comment type="caution">
    <text evidence="2">The sequence shown here is derived from an EMBL/GenBank/DDBJ whole genome shotgun (WGS) entry which is preliminary data.</text>
</comment>
<reference evidence="2 3" key="1">
    <citation type="journal article" date="2016" name="Nat. Commun.">
        <title>Thousands of microbial genomes shed light on interconnected biogeochemical processes in an aquifer system.</title>
        <authorList>
            <person name="Anantharaman K."/>
            <person name="Brown C.T."/>
            <person name="Hug L.A."/>
            <person name="Sharon I."/>
            <person name="Castelle C.J."/>
            <person name="Probst A.J."/>
            <person name="Thomas B.C."/>
            <person name="Singh A."/>
            <person name="Wilkins M.J."/>
            <person name="Karaoz U."/>
            <person name="Brodie E.L."/>
            <person name="Williams K.H."/>
            <person name="Hubbard S.S."/>
            <person name="Banfield J.F."/>
        </authorList>
    </citation>
    <scope>NUCLEOTIDE SEQUENCE [LARGE SCALE GENOMIC DNA]</scope>
</reference>
<evidence type="ECO:0000313" key="2">
    <source>
        <dbReference type="EMBL" id="OGI41247.1"/>
    </source>
</evidence>
<name>A0A1F6T7X9_9PROT</name>
<evidence type="ECO:0000313" key="3">
    <source>
        <dbReference type="Proteomes" id="UP000178379"/>
    </source>
</evidence>
<dbReference type="AlphaFoldDB" id="A0A1F6T7X9"/>
<proteinExistence type="predicted"/>
<feature type="region of interest" description="Disordered" evidence="1">
    <location>
        <begin position="1"/>
        <end position="37"/>
    </location>
</feature>
<sequence length="109" mass="11848">MNVKPVSALAADADTRQNSVKCATGQEPAQPDEKVRRESDRIAQFRPACLQSVDDFIEHRFRRQGEGQGLLAAETFFHLLVVFAMRAAGFIDVPPVGLEGVGAEAAVPR</sequence>
<dbReference type="EMBL" id="MFSQ01000025">
    <property type="protein sequence ID" value="OGI41247.1"/>
    <property type="molecule type" value="Genomic_DNA"/>
</dbReference>
<dbReference type="Proteomes" id="UP000178379">
    <property type="component" value="Unassembled WGS sequence"/>
</dbReference>
<accession>A0A1F6T7X9</accession>
<gene>
    <name evidence="2" type="ORF">A2140_05820</name>
</gene>
<organism evidence="2 3">
    <name type="scientific">Candidatus Muproteobacteria bacterium RBG_16_62_13</name>
    <dbReference type="NCBI Taxonomy" id="1817756"/>
    <lineage>
        <taxon>Bacteria</taxon>
        <taxon>Pseudomonadati</taxon>
        <taxon>Pseudomonadota</taxon>
        <taxon>Candidatus Muproteobacteria</taxon>
    </lineage>
</organism>